<evidence type="ECO:0000313" key="3">
    <source>
        <dbReference type="EMBL" id="CBY08565.1"/>
    </source>
</evidence>
<dbReference type="InterPro" id="IPR016098">
    <property type="entry name" value="CAP/MinC_C"/>
</dbReference>
<dbReference type="OrthoDB" id="427777at2759"/>
<reference evidence="3 4" key="1">
    <citation type="journal article" date="2010" name="Science">
        <title>Plasticity of animal genome architecture unmasked by rapid evolution of a pelagic tunicate.</title>
        <authorList>
            <person name="Denoeud F."/>
            <person name="Henriet S."/>
            <person name="Mungpakdee S."/>
            <person name="Aury J.M."/>
            <person name="Da Silva C."/>
            <person name="Brinkmann H."/>
            <person name="Mikhaleva J."/>
            <person name="Olsen L.C."/>
            <person name="Jubin C."/>
            <person name="Canestro C."/>
            <person name="Bouquet J.M."/>
            <person name="Danks G."/>
            <person name="Poulain J."/>
            <person name="Campsteijn C."/>
            <person name="Adamski M."/>
            <person name="Cross I."/>
            <person name="Yadetie F."/>
            <person name="Muffato M."/>
            <person name="Louis A."/>
            <person name="Butcher S."/>
            <person name="Tsagkogeorga G."/>
            <person name="Konrad A."/>
            <person name="Singh S."/>
            <person name="Jensen M.F."/>
            <person name="Cong E.H."/>
            <person name="Eikeseth-Otteraa H."/>
            <person name="Noel B."/>
            <person name="Anthouard V."/>
            <person name="Porcel B.M."/>
            <person name="Kachouri-Lafond R."/>
            <person name="Nishino A."/>
            <person name="Ugolini M."/>
            <person name="Chourrout P."/>
            <person name="Nishida H."/>
            <person name="Aasland R."/>
            <person name="Huzurbazar S."/>
            <person name="Westhof E."/>
            <person name="Delsuc F."/>
            <person name="Lehrach H."/>
            <person name="Reinhardt R."/>
            <person name="Weissenbach J."/>
            <person name="Roy S.W."/>
            <person name="Artiguenave F."/>
            <person name="Postlethwait J.H."/>
            <person name="Manak J.R."/>
            <person name="Thompson E.M."/>
            <person name="Jaillon O."/>
            <person name="Du Pasquier L."/>
            <person name="Boudinot P."/>
            <person name="Liberles D.A."/>
            <person name="Volff J.N."/>
            <person name="Philippe H."/>
            <person name="Lenhard B."/>
            <person name="Roest Crollius H."/>
            <person name="Wincker P."/>
            <person name="Chourrout D."/>
        </authorList>
    </citation>
    <scope>NUCLEOTIDE SEQUENCE [LARGE SCALE GENOMIC DNA]</scope>
</reference>
<dbReference type="PANTHER" id="PTHR16052:SF0">
    <property type="entry name" value="TBCC DOMAIN-CONTAINING PROTEIN 1"/>
    <property type="match status" value="1"/>
</dbReference>
<dbReference type="InterPro" id="IPR012945">
    <property type="entry name" value="Tubulin-bd_cofactor_C_dom"/>
</dbReference>
<dbReference type="PROSITE" id="PS51329">
    <property type="entry name" value="C_CAP_COFACTOR_C"/>
    <property type="match status" value="1"/>
</dbReference>
<name>E4XAH0_OIKDI</name>
<dbReference type="FunCoup" id="E4XAH0">
    <property type="interactions" value="41"/>
</dbReference>
<dbReference type="SUPFAM" id="SSF69340">
    <property type="entry name" value="C-terminal domain of adenylylcyclase associated protein"/>
    <property type="match status" value="1"/>
</dbReference>
<dbReference type="PANTHER" id="PTHR16052">
    <property type="entry name" value="TBCC DOMAIN-CONTAINING PROTEIN 1"/>
    <property type="match status" value="1"/>
</dbReference>
<feature type="domain" description="C-CAP/cofactor C-like" evidence="2">
    <location>
        <begin position="241"/>
        <end position="397"/>
    </location>
</feature>
<evidence type="ECO:0000256" key="1">
    <source>
        <dbReference type="ARBA" id="ARBA00008848"/>
    </source>
</evidence>
<evidence type="ECO:0000259" key="2">
    <source>
        <dbReference type="PROSITE" id="PS51329"/>
    </source>
</evidence>
<evidence type="ECO:0000313" key="4">
    <source>
        <dbReference type="Proteomes" id="UP000001307"/>
    </source>
</evidence>
<organism evidence="3 4">
    <name type="scientific">Oikopleura dioica</name>
    <name type="common">Tunicate</name>
    <dbReference type="NCBI Taxonomy" id="34765"/>
    <lineage>
        <taxon>Eukaryota</taxon>
        <taxon>Metazoa</taxon>
        <taxon>Chordata</taxon>
        <taxon>Tunicata</taxon>
        <taxon>Appendicularia</taxon>
        <taxon>Copelata</taxon>
        <taxon>Oikopleuridae</taxon>
        <taxon>Oikopleura</taxon>
    </lineage>
</organism>
<dbReference type="Gene3D" id="2.160.20.70">
    <property type="match status" value="1"/>
</dbReference>
<gene>
    <name evidence="3" type="ORF">GSOID_T00005143001</name>
</gene>
<comment type="similarity">
    <text evidence="1">Belongs to the TBCC family.</text>
</comment>
<dbReference type="GO" id="GO:0051684">
    <property type="term" value="P:maintenance of Golgi location"/>
    <property type="evidence" value="ECO:0007669"/>
    <property type="project" value="TreeGrafter"/>
</dbReference>
<dbReference type="InParanoid" id="E4XAH0"/>
<dbReference type="GO" id="GO:0031616">
    <property type="term" value="C:spindle pole centrosome"/>
    <property type="evidence" value="ECO:0007669"/>
    <property type="project" value="TreeGrafter"/>
</dbReference>
<dbReference type="Proteomes" id="UP000001307">
    <property type="component" value="Unassembled WGS sequence"/>
</dbReference>
<dbReference type="InterPro" id="IPR036223">
    <property type="entry name" value="CAP_C_sf"/>
</dbReference>
<dbReference type="InterPro" id="IPR039589">
    <property type="entry name" value="TBCC1"/>
</dbReference>
<accession>E4XAH0</accession>
<sequence>MNEVQLWPNRKIFEYGIVYSHPKITFTNAERIIKYSLTKENWPMLSWKVWRHMACEKLKIKEELAWVYFETFDSFQELSEDAAKSSLDKRSALSLTDFKATRHVNTLQFTLFLYAQTNLRIASLNKSANEVCPWKQIASPQAEWLLNNIDHVFKLCSYNSNGQGTISLNGVRGLEFIIKGKVDGKGLPFTRILGRFEEEMIYNRVTQHCSASKLKNFITSHLGDCPISAPHGTSTRLVDRPAKFVGNHFIAQNDEREFYLRRMVDQTACINDEILVDSCIRMSKCENSTIYFIGNIKTLQISQCSGCTIVAPSVSGLVRMTKSSKMRLVTYTRCLFLSSITDSTIYSSVATNPVMVNCSGITLAPLNVNHPKMADDVKKAALPVYPNLWDSPLEIREGSRSSASEKNAFKNLDPREFFYMSVPFKLNHSPSSSNPTPRVAKFFIDLPEEYSQAVAHQEKVSRNGRKLTKDTNLSDEMKTNFKSYVNKMFMDWLNETGEQEKLEELYKLDSGSHGVPKIKTGAPKIEQFSKETAKAV</sequence>
<keyword evidence="4" id="KW-1185">Reference proteome</keyword>
<dbReference type="InterPro" id="IPR017901">
    <property type="entry name" value="C-CAP_CF_C-like"/>
</dbReference>
<dbReference type="GO" id="GO:0051661">
    <property type="term" value="P:maintenance of centrosome location"/>
    <property type="evidence" value="ECO:0007669"/>
    <property type="project" value="TreeGrafter"/>
</dbReference>
<dbReference type="EMBL" id="FN653032">
    <property type="protein sequence ID" value="CBY08565.1"/>
    <property type="molecule type" value="Genomic_DNA"/>
</dbReference>
<protein>
    <recommendedName>
        <fullName evidence="2">C-CAP/cofactor C-like domain-containing protein</fullName>
    </recommendedName>
</protein>
<dbReference type="AlphaFoldDB" id="E4XAH0"/>
<proteinExistence type="inferred from homology"/>
<dbReference type="Pfam" id="PF07986">
    <property type="entry name" value="TBCC"/>
    <property type="match status" value="1"/>
</dbReference>